<proteinExistence type="predicted"/>
<reference evidence="1 2" key="1">
    <citation type="submission" date="2008-10" db="EMBL/GenBank/DDBJ databases">
        <title>Draft genome sequence of Bacteroides dorei (DSM 17855).</title>
        <authorList>
            <person name="Sudarsanam P."/>
            <person name="Ley R."/>
            <person name="Guruge J."/>
            <person name="Turnbaugh P.J."/>
            <person name="Mahowald M."/>
            <person name="Liep D."/>
            <person name="Gordon J."/>
        </authorList>
    </citation>
    <scope>NUCLEOTIDE SEQUENCE [LARGE SCALE GENOMIC DNA]</scope>
    <source>
        <strain evidence="1 2">DSM 17855</strain>
    </source>
</reference>
<sequence>MVRTSTGIIVFSSVDSLKAMPLLLVPEENGMVCVITDSA</sequence>
<accession>B6VX29</accession>
<organism evidence="1 2">
    <name type="scientific">Phocaeicola dorei DSM 17855</name>
    <dbReference type="NCBI Taxonomy" id="483217"/>
    <lineage>
        <taxon>Bacteria</taxon>
        <taxon>Pseudomonadati</taxon>
        <taxon>Bacteroidota</taxon>
        <taxon>Bacteroidia</taxon>
        <taxon>Bacteroidales</taxon>
        <taxon>Bacteroidaceae</taxon>
        <taxon>Phocaeicola</taxon>
    </lineage>
</organism>
<dbReference type="HOGENOM" id="CLU_3304622_0_0_10"/>
<dbReference type="AlphaFoldDB" id="B6VX29"/>
<dbReference type="EMBL" id="ABWZ01000034">
    <property type="protein sequence ID" value="EEB25676.1"/>
    <property type="molecule type" value="Genomic_DNA"/>
</dbReference>
<dbReference type="Proteomes" id="UP000004849">
    <property type="component" value="Unassembled WGS sequence"/>
</dbReference>
<evidence type="ECO:0000313" key="2">
    <source>
        <dbReference type="Proteomes" id="UP000004849"/>
    </source>
</evidence>
<evidence type="ECO:0000313" key="1">
    <source>
        <dbReference type="EMBL" id="EEB25676.1"/>
    </source>
</evidence>
<gene>
    <name evidence="1" type="ORF">BACDOR_01723</name>
</gene>
<reference evidence="1 2" key="2">
    <citation type="submission" date="2008-10" db="EMBL/GenBank/DDBJ databases">
        <authorList>
            <person name="Fulton L."/>
            <person name="Clifton S."/>
            <person name="Fulton B."/>
            <person name="Xu J."/>
            <person name="Minx P."/>
            <person name="Pepin K.H."/>
            <person name="Johnson M."/>
            <person name="Thiruvilangam P."/>
            <person name="Bhonagiri V."/>
            <person name="Nash W.E."/>
            <person name="Mardis E.R."/>
            <person name="Wilson R.K."/>
        </authorList>
    </citation>
    <scope>NUCLEOTIDE SEQUENCE [LARGE SCALE GENOMIC DNA]</scope>
    <source>
        <strain evidence="1 2">DSM 17855</strain>
    </source>
</reference>
<name>B6VX29_9BACT</name>
<protein>
    <submittedName>
        <fullName evidence="1">Uncharacterized protein</fullName>
    </submittedName>
</protein>